<sequence>MEVFKNLYQYRELLKTNIKKDIRGKYKGSFLGILWSFLNPLLQVLVYYIVFPYLMRGAGMDNYIVYLVTGIVPWTFFSSAISVGTVSVKMNEGIIKKVYFPREILVISQVLSGVINFFISCIIVIVFCLAFGVGISIHILAIPFIVIVQAVLTLGILFILSSVNVYVQDLEYIVTFIINMLFYGTPILYSLDQFSNAGILLKLIQLNPMTSIMDAYRDAFLYHQWPDFTALFLVLLLGVVVTIVGYWIFKKLEKGFAEKL</sequence>
<evidence type="ECO:0000313" key="11">
    <source>
        <dbReference type="EMBL" id="MDB7982247.1"/>
    </source>
</evidence>
<name>A0AAW6CX81_9FIRM</name>
<dbReference type="PANTHER" id="PTHR30413:SF8">
    <property type="entry name" value="TRANSPORT PERMEASE PROTEIN"/>
    <property type="match status" value="1"/>
</dbReference>
<comment type="subcellular location">
    <subcellularLocation>
        <location evidence="1">Cell inner membrane</location>
        <topology evidence="1">Multi-pass membrane protein</topology>
    </subcellularLocation>
    <subcellularLocation>
        <location evidence="9">Cell membrane</location>
        <topology evidence="9">Multi-pass membrane protein</topology>
    </subcellularLocation>
</comment>
<keyword evidence="6 9" id="KW-0812">Transmembrane</keyword>
<evidence type="ECO:0000313" key="12">
    <source>
        <dbReference type="Proteomes" id="UP001212981"/>
    </source>
</evidence>
<dbReference type="EMBL" id="JAQLXO010000006">
    <property type="protein sequence ID" value="MDB7982247.1"/>
    <property type="molecule type" value="Genomic_DNA"/>
</dbReference>
<evidence type="ECO:0000256" key="8">
    <source>
        <dbReference type="ARBA" id="ARBA00023136"/>
    </source>
</evidence>
<gene>
    <name evidence="11" type="ORF">PND82_05355</name>
</gene>
<dbReference type="GO" id="GO:0043190">
    <property type="term" value="C:ATP-binding cassette (ABC) transporter complex"/>
    <property type="evidence" value="ECO:0007669"/>
    <property type="project" value="InterPro"/>
</dbReference>
<dbReference type="RefSeq" id="WP_272001764.1">
    <property type="nucleotide sequence ID" value="NZ_CALCIP010000009.1"/>
</dbReference>
<proteinExistence type="inferred from homology"/>
<keyword evidence="8 9" id="KW-0472">Membrane</keyword>
<comment type="caution">
    <text evidence="11">The sequence shown here is derived from an EMBL/GenBank/DDBJ whole genome shotgun (WGS) entry which is preliminary data.</text>
</comment>
<evidence type="ECO:0000256" key="7">
    <source>
        <dbReference type="ARBA" id="ARBA00022989"/>
    </source>
</evidence>
<dbReference type="GO" id="GO:0140359">
    <property type="term" value="F:ABC-type transporter activity"/>
    <property type="evidence" value="ECO:0007669"/>
    <property type="project" value="InterPro"/>
</dbReference>
<dbReference type="Proteomes" id="UP001212981">
    <property type="component" value="Unassembled WGS sequence"/>
</dbReference>
<evidence type="ECO:0000256" key="9">
    <source>
        <dbReference type="RuleBase" id="RU361157"/>
    </source>
</evidence>
<dbReference type="PIRSF" id="PIRSF006648">
    <property type="entry name" value="DrrB"/>
    <property type="match status" value="1"/>
</dbReference>
<feature type="transmembrane region" description="Helical" evidence="9">
    <location>
        <begin position="228"/>
        <end position="249"/>
    </location>
</feature>
<feature type="domain" description="ABC transmembrane type-2" evidence="10">
    <location>
        <begin position="31"/>
        <end position="252"/>
    </location>
</feature>
<evidence type="ECO:0000256" key="5">
    <source>
        <dbReference type="ARBA" id="ARBA00022519"/>
    </source>
</evidence>
<keyword evidence="4 9" id="KW-1003">Cell membrane</keyword>
<feature type="transmembrane region" description="Helical" evidence="9">
    <location>
        <begin position="104"/>
        <end position="133"/>
    </location>
</feature>
<organism evidence="11 12">
    <name type="scientific">Faecalicoccus pleomorphus</name>
    <dbReference type="NCBI Taxonomy" id="1323"/>
    <lineage>
        <taxon>Bacteria</taxon>
        <taxon>Bacillati</taxon>
        <taxon>Bacillota</taxon>
        <taxon>Erysipelotrichia</taxon>
        <taxon>Erysipelotrichales</taxon>
        <taxon>Erysipelotrichaceae</taxon>
        <taxon>Faecalicoccus</taxon>
    </lineage>
</organism>
<reference evidence="11" key="1">
    <citation type="submission" date="2023-01" db="EMBL/GenBank/DDBJ databases">
        <title>Human gut microbiome strain richness.</title>
        <authorList>
            <person name="Chen-Liaw A."/>
        </authorList>
    </citation>
    <scope>NUCLEOTIDE SEQUENCE</scope>
    <source>
        <strain evidence="11">D8_m1001271B151109d0_201107</strain>
    </source>
</reference>
<evidence type="ECO:0000256" key="2">
    <source>
        <dbReference type="ARBA" id="ARBA00007783"/>
    </source>
</evidence>
<feature type="transmembrane region" description="Helical" evidence="9">
    <location>
        <begin position="139"/>
        <end position="160"/>
    </location>
</feature>
<evidence type="ECO:0000256" key="3">
    <source>
        <dbReference type="ARBA" id="ARBA00022448"/>
    </source>
</evidence>
<evidence type="ECO:0000259" key="10">
    <source>
        <dbReference type="PROSITE" id="PS51012"/>
    </source>
</evidence>
<evidence type="ECO:0000256" key="6">
    <source>
        <dbReference type="ARBA" id="ARBA00022692"/>
    </source>
</evidence>
<feature type="transmembrane region" description="Helical" evidence="9">
    <location>
        <begin position="172"/>
        <end position="191"/>
    </location>
</feature>
<dbReference type="PROSITE" id="PS51012">
    <property type="entry name" value="ABC_TM2"/>
    <property type="match status" value="1"/>
</dbReference>
<dbReference type="InterPro" id="IPR047817">
    <property type="entry name" value="ABC2_TM_bact-type"/>
</dbReference>
<feature type="transmembrane region" description="Helical" evidence="9">
    <location>
        <begin position="29"/>
        <end position="51"/>
    </location>
</feature>
<protein>
    <recommendedName>
        <fullName evidence="9">Transport permease protein</fullName>
    </recommendedName>
</protein>
<dbReference type="InterPro" id="IPR013525">
    <property type="entry name" value="ABC2_TM"/>
</dbReference>
<dbReference type="PANTHER" id="PTHR30413">
    <property type="entry name" value="INNER MEMBRANE TRANSPORT PERMEASE"/>
    <property type="match status" value="1"/>
</dbReference>
<evidence type="ECO:0000256" key="4">
    <source>
        <dbReference type="ARBA" id="ARBA00022475"/>
    </source>
</evidence>
<evidence type="ECO:0000256" key="1">
    <source>
        <dbReference type="ARBA" id="ARBA00004429"/>
    </source>
</evidence>
<dbReference type="Pfam" id="PF01061">
    <property type="entry name" value="ABC2_membrane"/>
    <property type="match status" value="1"/>
</dbReference>
<accession>A0AAW6CX81</accession>
<keyword evidence="5" id="KW-0997">Cell inner membrane</keyword>
<comment type="similarity">
    <text evidence="2 9">Belongs to the ABC-2 integral membrane protein family.</text>
</comment>
<dbReference type="InterPro" id="IPR000412">
    <property type="entry name" value="ABC_2_transport"/>
</dbReference>
<keyword evidence="7 9" id="KW-1133">Transmembrane helix</keyword>
<dbReference type="AlphaFoldDB" id="A0AAW6CX81"/>
<dbReference type="GO" id="GO:0015920">
    <property type="term" value="P:lipopolysaccharide transport"/>
    <property type="evidence" value="ECO:0007669"/>
    <property type="project" value="TreeGrafter"/>
</dbReference>
<keyword evidence="3 9" id="KW-0813">Transport</keyword>
<feature type="transmembrane region" description="Helical" evidence="9">
    <location>
        <begin position="63"/>
        <end position="83"/>
    </location>
</feature>